<organism evidence="1 2">
    <name type="scientific">Aspergillus calidoustus</name>
    <dbReference type="NCBI Taxonomy" id="454130"/>
    <lineage>
        <taxon>Eukaryota</taxon>
        <taxon>Fungi</taxon>
        <taxon>Dikarya</taxon>
        <taxon>Ascomycota</taxon>
        <taxon>Pezizomycotina</taxon>
        <taxon>Eurotiomycetes</taxon>
        <taxon>Eurotiomycetidae</taxon>
        <taxon>Eurotiales</taxon>
        <taxon>Aspergillaceae</taxon>
        <taxon>Aspergillus</taxon>
        <taxon>Aspergillus subgen. Nidulantes</taxon>
    </lineage>
</organism>
<dbReference type="CDD" id="cd03143">
    <property type="entry name" value="A4_beta-galactosidase_middle_domain"/>
    <property type="match status" value="1"/>
</dbReference>
<dbReference type="OrthoDB" id="4415362at2759"/>
<dbReference type="EMBL" id="CDMC01000008">
    <property type="protein sequence ID" value="CEL06686.1"/>
    <property type="molecule type" value="Genomic_DNA"/>
</dbReference>
<accession>A0A0U5G7X9</accession>
<protein>
    <submittedName>
        <fullName evidence="1">Uncharacterized protein</fullName>
    </submittedName>
</protein>
<dbReference type="Proteomes" id="UP000054771">
    <property type="component" value="Unassembled WGS sequence"/>
</dbReference>
<name>A0A0U5G7X9_ASPCI</name>
<evidence type="ECO:0000313" key="2">
    <source>
        <dbReference type="Proteomes" id="UP000054771"/>
    </source>
</evidence>
<dbReference type="AlphaFoldDB" id="A0A0U5G7X9"/>
<proteinExistence type="predicted"/>
<evidence type="ECO:0000313" key="1">
    <source>
        <dbReference type="EMBL" id="CEL06686.1"/>
    </source>
</evidence>
<keyword evidence="2" id="KW-1185">Reference proteome</keyword>
<gene>
    <name evidence="1" type="ORF">ASPCAL09858</name>
</gene>
<sequence length="218" mass="24340">MFPSYAVPHGERGTCTHCTVSTPMYFARRLSLIAQEHCHNDRKSSCRGGNVVIFPNIGMIQSDTVVVLDSWVFSGGHLVTRRSSGVKEDGSIQLNSLPASRRLALDDKLDQLWLSYSALPQPSVHNRMLVPLYGARHMFRMEGWQWRRVGYKLLAHAFFGPPEKAYGNIQVEQRGYGTGSFDRCKGVFIPFTAGTFFTRVLAEKSGAKKVLAVASQSR</sequence>
<reference evidence="2" key="1">
    <citation type="journal article" date="2016" name="Genome Announc.">
        <title>Draft genome sequences of fungus Aspergillus calidoustus.</title>
        <authorList>
            <person name="Horn F."/>
            <person name="Linde J."/>
            <person name="Mattern D.J."/>
            <person name="Walther G."/>
            <person name="Guthke R."/>
            <person name="Scherlach K."/>
            <person name="Martin K."/>
            <person name="Brakhage A.A."/>
            <person name="Petzke L."/>
            <person name="Valiante V."/>
        </authorList>
    </citation>
    <scope>NUCLEOTIDE SEQUENCE [LARGE SCALE GENOMIC DNA]</scope>
    <source>
        <strain evidence="2">SF006504</strain>
    </source>
</reference>